<name>A0A8T1WMK1_9STRA</name>
<dbReference type="Proteomes" id="UP000693981">
    <property type="component" value="Unassembled WGS sequence"/>
</dbReference>
<feature type="compositionally biased region" description="Polar residues" evidence="1">
    <location>
        <begin position="466"/>
        <end position="485"/>
    </location>
</feature>
<feature type="compositionally biased region" description="Low complexity" evidence="1">
    <location>
        <begin position="240"/>
        <end position="253"/>
    </location>
</feature>
<evidence type="ECO:0000259" key="2">
    <source>
        <dbReference type="Pfam" id="PF18360"/>
    </source>
</evidence>
<dbReference type="Pfam" id="PF18360">
    <property type="entry name" value="hnRNP_Q_AcD"/>
    <property type="match status" value="1"/>
</dbReference>
<feature type="region of interest" description="Disordered" evidence="1">
    <location>
        <begin position="466"/>
        <end position="490"/>
    </location>
</feature>
<sequence>MEANGGDGAVALEQAPVVDSTLVSTLNDNADAPDQQPQLTESAQEETTEAVNELQSPPPPTAADSKPEESDEDQSVEAGGEASGVEAKTDEMKEVQQEAAEGVDTPVPTETETADDTTTPATEQDSGIQDEQEVNESAMDIENNSGDAGEDKEVPLESNGGLSPPAHDDDEYDPSAPTHDDDEYDPSMPTIDTSSVPHGEDEYDPANPSPAGTPVAGKTQTDNASVEPTAEREEYDPDHPSMSAAAAEEPVAMEVDHSTASADQASVTPAKRKADEETAASTEVPSNGRNDKNEPKRPRNDDSDKTSPRGHEEHKNHHRGHGESSSPSSRKHRNHEEDHKGLSPAAWDRLMDFQAGSEFRVTQVSRAAFASVGAMPEFAQIAIIARFVRTPLQEVRDKNGQLMRIYREYQKENPQVAALQPVDAFISDYKTDPGLFRFGYAPPQPTTGISNVRIPYQRDHKLNENTAPKKSSQQAGNSTAKQTEQQQDKDVDEFGRALHHDKATIHVVDSHLHRAVLHMVQLFANHVHSLVANGTLASVEELGGKCYEVLNQLSEPLANQVLVRFAGANLSNVRNRSGFLIGVVKRCRQEYGFNN</sequence>
<comment type="caution">
    <text evidence="3">The sequence shown here is derived from an EMBL/GenBank/DDBJ whole genome shotgun (WGS) entry which is preliminary data.</text>
</comment>
<accession>A0A8T1WMK1</accession>
<evidence type="ECO:0000256" key="1">
    <source>
        <dbReference type="SAM" id="MobiDB-lite"/>
    </source>
</evidence>
<proteinExistence type="predicted"/>
<feature type="compositionally biased region" description="Basic and acidic residues" evidence="1">
    <location>
        <begin position="289"/>
        <end position="315"/>
    </location>
</feature>
<dbReference type="InterPro" id="IPR041337">
    <property type="entry name" value="hnRNP_Q_AcD"/>
</dbReference>
<dbReference type="CDD" id="cd21039">
    <property type="entry name" value="NURR"/>
    <property type="match status" value="1"/>
</dbReference>
<feature type="compositionally biased region" description="Polar residues" evidence="1">
    <location>
        <begin position="279"/>
        <end position="288"/>
    </location>
</feature>
<dbReference type="OrthoDB" id="127097at2759"/>
<dbReference type="EMBL" id="JAGDFL010000219">
    <property type="protein sequence ID" value="KAG7395232.1"/>
    <property type="molecule type" value="Genomic_DNA"/>
</dbReference>
<organism evidence="3 4">
    <name type="scientific">Phytophthora boehmeriae</name>
    <dbReference type="NCBI Taxonomy" id="109152"/>
    <lineage>
        <taxon>Eukaryota</taxon>
        <taxon>Sar</taxon>
        <taxon>Stramenopiles</taxon>
        <taxon>Oomycota</taxon>
        <taxon>Peronosporomycetes</taxon>
        <taxon>Peronosporales</taxon>
        <taxon>Peronosporaceae</taxon>
        <taxon>Phytophthora</taxon>
    </lineage>
</organism>
<feature type="compositionally biased region" description="Polar residues" evidence="1">
    <location>
        <begin position="258"/>
        <end position="267"/>
    </location>
</feature>
<keyword evidence="4" id="KW-1185">Reference proteome</keyword>
<feature type="region of interest" description="Disordered" evidence="1">
    <location>
        <begin position="21"/>
        <end position="343"/>
    </location>
</feature>
<feature type="domain" description="Heterogeneous nuclear ribonucleoprotein Q acidic" evidence="2">
    <location>
        <begin position="525"/>
        <end position="588"/>
    </location>
</feature>
<feature type="compositionally biased region" description="Basic and acidic residues" evidence="1">
    <location>
        <begin position="87"/>
        <end position="96"/>
    </location>
</feature>
<feature type="compositionally biased region" description="Low complexity" evidence="1">
    <location>
        <begin position="103"/>
        <end position="123"/>
    </location>
</feature>
<gene>
    <name evidence="3" type="ORF">PHYBOEH_004037</name>
</gene>
<dbReference type="AlphaFoldDB" id="A0A8T1WMK1"/>
<evidence type="ECO:0000313" key="4">
    <source>
        <dbReference type="Proteomes" id="UP000693981"/>
    </source>
</evidence>
<evidence type="ECO:0000313" key="3">
    <source>
        <dbReference type="EMBL" id="KAG7395232.1"/>
    </source>
</evidence>
<reference evidence="3" key="1">
    <citation type="submission" date="2021-02" db="EMBL/GenBank/DDBJ databases">
        <authorList>
            <person name="Palmer J.M."/>
        </authorList>
    </citation>
    <scope>NUCLEOTIDE SEQUENCE</scope>
    <source>
        <strain evidence="3">SCRP23</strain>
    </source>
</reference>
<protein>
    <recommendedName>
        <fullName evidence="2">Heterogeneous nuclear ribonucleoprotein Q acidic domain-containing protein</fullName>
    </recommendedName>
</protein>